<dbReference type="GO" id="GO:0005730">
    <property type="term" value="C:nucleolus"/>
    <property type="evidence" value="ECO:0007669"/>
    <property type="project" value="EnsemblMetazoa"/>
</dbReference>
<evidence type="ECO:0000256" key="3">
    <source>
        <dbReference type="ARBA" id="ARBA00022574"/>
    </source>
</evidence>
<keyword evidence="12" id="KW-1185">Reference proteome</keyword>
<proteinExistence type="inferred from homology"/>
<dbReference type="EMBL" id="CH916366">
    <property type="protein sequence ID" value="EDV96942.1"/>
    <property type="molecule type" value="Genomic_DNA"/>
</dbReference>
<keyword evidence="7" id="KW-0539">Nucleus</keyword>
<evidence type="ECO:0000256" key="4">
    <source>
        <dbReference type="ARBA" id="ARBA00022737"/>
    </source>
</evidence>
<dbReference type="SUPFAM" id="SSF50978">
    <property type="entry name" value="WD40 repeat-like"/>
    <property type="match status" value="1"/>
</dbReference>
<evidence type="ECO:0000259" key="10">
    <source>
        <dbReference type="Pfam" id="PF04494"/>
    </source>
</evidence>
<keyword evidence="5" id="KW-0805">Transcription regulation</keyword>
<dbReference type="InParanoid" id="B4J1M2"/>
<dbReference type="InterPro" id="IPR020472">
    <property type="entry name" value="WD40_PAC1"/>
</dbReference>
<dbReference type="SUPFAM" id="SSF160897">
    <property type="entry name" value="Taf5 N-terminal domain-like"/>
    <property type="match status" value="1"/>
</dbReference>
<dbReference type="PROSITE" id="PS00678">
    <property type="entry name" value="WD_REPEATS_1"/>
    <property type="match status" value="1"/>
</dbReference>
<dbReference type="GO" id="GO:0001673">
    <property type="term" value="C:male germ cell nucleus"/>
    <property type="evidence" value="ECO:0007669"/>
    <property type="project" value="EnsemblMetazoa"/>
</dbReference>
<dbReference type="GO" id="GO:0016251">
    <property type="term" value="F:RNA polymerase II general transcription initiation factor activity"/>
    <property type="evidence" value="ECO:0007669"/>
    <property type="project" value="TreeGrafter"/>
</dbReference>
<keyword evidence="4" id="KW-0677">Repeat</keyword>
<feature type="region of interest" description="Disordered" evidence="9">
    <location>
        <begin position="79"/>
        <end position="115"/>
    </location>
</feature>
<dbReference type="Gene3D" id="1.25.40.500">
    <property type="entry name" value="TFIID subunit TAF5, NTD2 domain"/>
    <property type="match status" value="1"/>
</dbReference>
<dbReference type="InterPro" id="IPR007582">
    <property type="entry name" value="TFIID_NTD2"/>
</dbReference>
<evidence type="ECO:0000256" key="8">
    <source>
        <dbReference type="PROSITE-ProRule" id="PRU00221"/>
    </source>
</evidence>
<dbReference type="OMA" id="THERIFP"/>
<dbReference type="OrthoDB" id="10266330at2759"/>
<evidence type="ECO:0000256" key="5">
    <source>
        <dbReference type="ARBA" id="ARBA00023015"/>
    </source>
</evidence>
<dbReference type="PRINTS" id="PR00320">
    <property type="entry name" value="GPROTEINBRPT"/>
</dbReference>
<dbReference type="InterPro" id="IPR015943">
    <property type="entry name" value="WD40/YVTN_repeat-like_dom_sf"/>
</dbReference>
<sequence length="930" mass="106131">MSKLQKNAMSDEDTDSSEFSESENTSELDELSEESEKVFPLNKQIESTTICKPASNSAAYIKNQSTCKQKKFTECFYDSDSSDDSDDGTDDSDDAEYSSDTDDSDTATDYSTDDNDDCDDIAKISSSIEKVANYLKKKDKFQNAMIAFLTKMSSQCTDIERRYIRSRNRVIRSSISDTNITITTSTATTTTSTNTTDSVSRRKALTTKNDINKVAEFYEDDSTSKDDMLSSEDERGEATYESDQHIVNYLNEYEELFHEIRKIIPKVPNRFKYEIYSLLFPTLTIVYFRMVISGKFRKGRAFVESSRRYFDHSYTARVDKLLGMQDPRDIPHKARKLVTDDKEKVRFSMFKETYYLLEIHRNFWRLPIQMMFSKHFEPFPDNKNDAPRQHTRIGSPLLEKIYWATPKTLYETNENSPIKGRRKRAKKNQASPTKSVNLPTVNRLYTPTAKRWDMERIKEEDDHRASLNRDNLPSVYLYTAHENVEIVTCAAFSSKTTMLGIGTEDSAVHVFSLTSSKLVQLKSATYLKQLDTSMSGIDESMLDATKRKMRRSLYGHRGAVYGCSFAPHDRFLLSCSQDRTVRCWCLLSWSCVVIYPGHCGAIYNVTYAPLGYYFATTSDDRTARIWVQDSKKCVSILGGHLAEVGCCQFHPNRHYLATGSADCTVRIWDIVKALQVRIFTGHKDGIRALAYSMCGRYLVSGSDDHYVIVWDTDKEQLVRCLSHHTGPINCIEFELDNKLFTVGGQDCQMTIWDFEGITQEYVDPKPKEVQANSQESDAEHTPSELSSEDFMIMAYPSNGTPFYTLRITSRNLLLGLCVRPKKDDRLIESDTNVERTEWLKHLDILMVRACYAPENREILRGLESSSDENESNEETNHCSSMSGVESVNDDADDCDVVSLQDDDVQTKDSDASQSNKKNKLGSKLVELLES</sequence>
<feature type="repeat" description="WD" evidence="8">
    <location>
        <begin position="721"/>
        <end position="755"/>
    </location>
</feature>
<feature type="repeat" description="WD" evidence="8">
    <location>
        <begin position="553"/>
        <end position="584"/>
    </location>
</feature>
<feature type="repeat" description="WD" evidence="8">
    <location>
        <begin position="679"/>
        <end position="720"/>
    </location>
</feature>
<feature type="domain" description="TFIID subunit TAF5 NTD2" evidence="10">
    <location>
        <begin position="251"/>
        <end position="357"/>
    </location>
</feature>
<dbReference type="PROSITE" id="PS50082">
    <property type="entry name" value="WD_REPEATS_2"/>
    <property type="match status" value="5"/>
</dbReference>
<dbReference type="Pfam" id="PF00400">
    <property type="entry name" value="WD40"/>
    <property type="match status" value="5"/>
</dbReference>
<evidence type="ECO:0000256" key="7">
    <source>
        <dbReference type="ARBA" id="ARBA00023242"/>
    </source>
</evidence>
<dbReference type="FunCoup" id="B4J1M2">
    <property type="interactions" value="37"/>
</dbReference>
<dbReference type="AlphaFoldDB" id="B4J1M2"/>
<feature type="compositionally biased region" description="Acidic residues" evidence="9">
    <location>
        <begin position="10"/>
        <end position="33"/>
    </location>
</feature>
<dbReference type="Gene3D" id="2.130.10.10">
    <property type="entry name" value="YVTN repeat-like/Quinoprotein amine dehydrogenase"/>
    <property type="match status" value="2"/>
</dbReference>
<comment type="similarity">
    <text evidence="2">Belongs to the WD repeat TAF5 family.</text>
</comment>
<dbReference type="InterPro" id="IPR037264">
    <property type="entry name" value="TFIID_NTD2_sf"/>
</dbReference>
<feature type="region of interest" description="Disordered" evidence="9">
    <location>
        <begin position="413"/>
        <end position="435"/>
    </location>
</feature>
<dbReference type="PROSITE" id="PS50294">
    <property type="entry name" value="WD_REPEATS_REGION"/>
    <property type="match status" value="5"/>
</dbReference>
<dbReference type="PANTHER" id="PTHR19879">
    <property type="entry name" value="TRANSCRIPTION INITIATION FACTOR TFIID"/>
    <property type="match status" value="1"/>
</dbReference>
<comment type="subcellular location">
    <subcellularLocation>
        <location evidence="1">Nucleus</location>
    </subcellularLocation>
</comment>
<dbReference type="STRING" id="7222.B4J1M2"/>
<feature type="compositionally biased region" description="Acidic residues" evidence="9">
    <location>
        <begin position="80"/>
        <end position="115"/>
    </location>
</feature>
<feature type="region of interest" description="Disordered" evidence="9">
    <location>
        <begin position="1"/>
        <end position="44"/>
    </location>
</feature>
<gene>
    <name evidence="11" type="primary">Dgri\GH16552</name>
    <name evidence="11" type="ORF">Dgri_GH16552</name>
</gene>
<reference evidence="11 12" key="1">
    <citation type="journal article" date="2007" name="Nature">
        <title>Evolution of genes and genomes on the Drosophila phylogeny.</title>
        <authorList>
            <consortium name="Drosophila 12 Genomes Consortium"/>
            <person name="Clark A.G."/>
            <person name="Eisen M.B."/>
            <person name="Smith D.R."/>
            <person name="Bergman C.M."/>
            <person name="Oliver B."/>
            <person name="Markow T.A."/>
            <person name="Kaufman T.C."/>
            <person name="Kellis M."/>
            <person name="Gelbart W."/>
            <person name="Iyer V.N."/>
            <person name="Pollard D.A."/>
            <person name="Sackton T.B."/>
            <person name="Larracuente A.M."/>
            <person name="Singh N.D."/>
            <person name="Abad J.P."/>
            <person name="Abt D.N."/>
            <person name="Adryan B."/>
            <person name="Aguade M."/>
            <person name="Akashi H."/>
            <person name="Anderson W.W."/>
            <person name="Aquadro C.F."/>
            <person name="Ardell D.H."/>
            <person name="Arguello R."/>
            <person name="Artieri C.G."/>
            <person name="Barbash D.A."/>
            <person name="Barker D."/>
            <person name="Barsanti P."/>
            <person name="Batterham P."/>
            <person name="Batzoglou S."/>
            <person name="Begun D."/>
            <person name="Bhutkar A."/>
            <person name="Blanco E."/>
            <person name="Bosak S.A."/>
            <person name="Bradley R.K."/>
            <person name="Brand A.D."/>
            <person name="Brent M.R."/>
            <person name="Brooks A.N."/>
            <person name="Brown R.H."/>
            <person name="Butlin R.K."/>
            <person name="Caggese C."/>
            <person name="Calvi B.R."/>
            <person name="Bernardo de Carvalho A."/>
            <person name="Caspi A."/>
            <person name="Castrezana S."/>
            <person name="Celniker S.E."/>
            <person name="Chang J.L."/>
            <person name="Chapple C."/>
            <person name="Chatterji S."/>
            <person name="Chinwalla A."/>
            <person name="Civetta A."/>
            <person name="Clifton S.W."/>
            <person name="Comeron J.M."/>
            <person name="Costello J.C."/>
            <person name="Coyne J.A."/>
            <person name="Daub J."/>
            <person name="David R.G."/>
            <person name="Delcher A.L."/>
            <person name="Delehaunty K."/>
            <person name="Do C.B."/>
            <person name="Ebling H."/>
            <person name="Edwards K."/>
            <person name="Eickbush T."/>
            <person name="Evans J.D."/>
            <person name="Filipski A."/>
            <person name="Findeiss S."/>
            <person name="Freyhult E."/>
            <person name="Fulton L."/>
            <person name="Fulton R."/>
            <person name="Garcia A.C."/>
            <person name="Gardiner A."/>
            <person name="Garfield D.A."/>
            <person name="Garvin B.E."/>
            <person name="Gibson G."/>
            <person name="Gilbert D."/>
            <person name="Gnerre S."/>
            <person name="Godfrey J."/>
            <person name="Good R."/>
            <person name="Gotea V."/>
            <person name="Gravely B."/>
            <person name="Greenberg A.J."/>
            <person name="Griffiths-Jones S."/>
            <person name="Gross S."/>
            <person name="Guigo R."/>
            <person name="Gustafson E.A."/>
            <person name="Haerty W."/>
            <person name="Hahn M.W."/>
            <person name="Halligan D.L."/>
            <person name="Halpern A.L."/>
            <person name="Halter G.M."/>
            <person name="Han M.V."/>
            <person name="Heger A."/>
            <person name="Hillier L."/>
            <person name="Hinrichs A.S."/>
            <person name="Holmes I."/>
            <person name="Hoskins R.A."/>
            <person name="Hubisz M.J."/>
            <person name="Hultmark D."/>
            <person name="Huntley M.A."/>
            <person name="Jaffe D.B."/>
            <person name="Jagadeeshan S."/>
            <person name="Jeck W.R."/>
            <person name="Johnson J."/>
            <person name="Jones C.D."/>
            <person name="Jordan W.C."/>
            <person name="Karpen G.H."/>
            <person name="Kataoka E."/>
            <person name="Keightley P.D."/>
            <person name="Kheradpour P."/>
            <person name="Kirkness E.F."/>
            <person name="Koerich L.B."/>
            <person name="Kristiansen K."/>
            <person name="Kudrna D."/>
            <person name="Kulathinal R.J."/>
            <person name="Kumar S."/>
            <person name="Kwok R."/>
            <person name="Lander E."/>
            <person name="Langley C.H."/>
            <person name="Lapoint R."/>
            <person name="Lazzaro B.P."/>
            <person name="Lee S.J."/>
            <person name="Levesque L."/>
            <person name="Li R."/>
            <person name="Lin C.F."/>
            <person name="Lin M.F."/>
            <person name="Lindblad-Toh K."/>
            <person name="Llopart A."/>
            <person name="Long M."/>
            <person name="Low L."/>
            <person name="Lozovsky E."/>
            <person name="Lu J."/>
            <person name="Luo M."/>
            <person name="Machado C.A."/>
            <person name="Makalowski W."/>
            <person name="Marzo M."/>
            <person name="Matsuda M."/>
            <person name="Matzkin L."/>
            <person name="McAllister B."/>
            <person name="McBride C.S."/>
            <person name="McKernan B."/>
            <person name="McKernan K."/>
            <person name="Mendez-Lago M."/>
            <person name="Minx P."/>
            <person name="Mollenhauer M.U."/>
            <person name="Montooth K."/>
            <person name="Mount S.M."/>
            <person name="Mu X."/>
            <person name="Myers E."/>
            <person name="Negre B."/>
            <person name="Newfeld S."/>
            <person name="Nielsen R."/>
            <person name="Noor M.A."/>
            <person name="O'Grady P."/>
            <person name="Pachter L."/>
            <person name="Papaceit M."/>
            <person name="Parisi M.J."/>
            <person name="Parisi M."/>
            <person name="Parts L."/>
            <person name="Pedersen J.S."/>
            <person name="Pesole G."/>
            <person name="Phillippy A.M."/>
            <person name="Ponting C.P."/>
            <person name="Pop M."/>
            <person name="Porcelli D."/>
            <person name="Powell J.R."/>
            <person name="Prohaska S."/>
            <person name="Pruitt K."/>
            <person name="Puig M."/>
            <person name="Quesneville H."/>
            <person name="Ram K.R."/>
            <person name="Rand D."/>
            <person name="Rasmussen M.D."/>
            <person name="Reed L.K."/>
            <person name="Reenan R."/>
            <person name="Reily A."/>
            <person name="Remington K.A."/>
            <person name="Rieger T.T."/>
            <person name="Ritchie M.G."/>
            <person name="Robin C."/>
            <person name="Rogers Y.H."/>
            <person name="Rohde C."/>
            <person name="Rozas J."/>
            <person name="Rubenfield M.J."/>
            <person name="Ruiz A."/>
            <person name="Russo S."/>
            <person name="Salzberg S.L."/>
            <person name="Sanchez-Gracia A."/>
            <person name="Saranga D.J."/>
            <person name="Sato H."/>
            <person name="Schaeffer S.W."/>
            <person name="Schatz M.C."/>
            <person name="Schlenke T."/>
            <person name="Schwartz R."/>
            <person name="Segarra C."/>
            <person name="Singh R.S."/>
            <person name="Sirot L."/>
            <person name="Sirota M."/>
            <person name="Sisneros N.B."/>
            <person name="Smith C.D."/>
            <person name="Smith T.F."/>
            <person name="Spieth J."/>
            <person name="Stage D.E."/>
            <person name="Stark A."/>
            <person name="Stephan W."/>
            <person name="Strausberg R.L."/>
            <person name="Strempel S."/>
            <person name="Sturgill D."/>
            <person name="Sutton G."/>
            <person name="Sutton G.G."/>
            <person name="Tao W."/>
            <person name="Teichmann S."/>
            <person name="Tobari Y.N."/>
            <person name="Tomimura Y."/>
            <person name="Tsolas J.M."/>
            <person name="Valente V.L."/>
            <person name="Venter E."/>
            <person name="Venter J.C."/>
            <person name="Vicario S."/>
            <person name="Vieira F.G."/>
            <person name="Vilella A.J."/>
            <person name="Villasante A."/>
            <person name="Walenz B."/>
            <person name="Wang J."/>
            <person name="Wasserman M."/>
            <person name="Watts T."/>
            <person name="Wilson D."/>
            <person name="Wilson R.K."/>
            <person name="Wing R.A."/>
            <person name="Wolfner M.F."/>
            <person name="Wong A."/>
            <person name="Wong G.K."/>
            <person name="Wu C.I."/>
            <person name="Wu G."/>
            <person name="Yamamoto D."/>
            <person name="Yang H.P."/>
            <person name="Yang S.P."/>
            <person name="Yorke J.A."/>
            <person name="Yoshida K."/>
            <person name="Zdobnov E."/>
            <person name="Zhang P."/>
            <person name="Zhang Y."/>
            <person name="Zimin A.V."/>
            <person name="Baldwin J."/>
            <person name="Abdouelleil A."/>
            <person name="Abdulkadir J."/>
            <person name="Abebe A."/>
            <person name="Abera B."/>
            <person name="Abreu J."/>
            <person name="Acer S.C."/>
            <person name="Aftuck L."/>
            <person name="Alexander A."/>
            <person name="An P."/>
            <person name="Anderson E."/>
            <person name="Anderson S."/>
            <person name="Arachi H."/>
            <person name="Azer M."/>
            <person name="Bachantsang P."/>
            <person name="Barry A."/>
            <person name="Bayul T."/>
            <person name="Berlin A."/>
            <person name="Bessette D."/>
            <person name="Bloom T."/>
            <person name="Blye J."/>
            <person name="Boguslavskiy L."/>
            <person name="Bonnet C."/>
            <person name="Boukhgalter B."/>
            <person name="Bourzgui I."/>
            <person name="Brown A."/>
            <person name="Cahill P."/>
            <person name="Channer S."/>
            <person name="Cheshatsang Y."/>
            <person name="Chuda L."/>
            <person name="Citroen M."/>
            <person name="Collymore A."/>
            <person name="Cooke P."/>
            <person name="Costello M."/>
            <person name="D'Aco K."/>
            <person name="Daza R."/>
            <person name="De Haan G."/>
            <person name="DeGray S."/>
            <person name="DeMaso C."/>
            <person name="Dhargay N."/>
            <person name="Dooley K."/>
            <person name="Dooley E."/>
            <person name="Doricent M."/>
            <person name="Dorje P."/>
            <person name="Dorjee K."/>
            <person name="Dupes A."/>
            <person name="Elong R."/>
            <person name="Falk J."/>
            <person name="Farina A."/>
            <person name="Faro S."/>
            <person name="Ferguson D."/>
            <person name="Fisher S."/>
            <person name="Foley C.D."/>
            <person name="Franke A."/>
            <person name="Friedrich D."/>
            <person name="Gadbois L."/>
            <person name="Gearin G."/>
            <person name="Gearin C.R."/>
            <person name="Giannoukos G."/>
            <person name="Goode T."/>
            <person name="Graham J."/>
            <person name="Grandbois E."/>
            <person name="Grewal S."/>
            <person name="Gyaltsen K."/>
            <person name="Hafez N."/>
            <person name="Hagos B."/>
            <person name="Hall J."/>
            <person name="Henson C."/>
            <person name="Hollinger A."/>
            <person name="Honan T."/>
            <person name="Huard M.D."/>
            <person name="Hughes L."/>
            <person name="Hurhula B."/>
            <person name="Husby M.E."/>
            <person name="Kamat A."/>
            <person name="Kanga B."/>
            <person name="Kashin S."/>
            <person name="Khazanovich D."/>
            <person name="Kisner P."/>
            <person name="Lance K."/>
            <person name="Lara M."/>
            <person name="Lee W."/>
            <person name="Lennon N."/>
            <person name="Letendre F."/>
            <person name="LeVine R."/>
            <person name="Lipovsky A."/>
            <person name="Liu X."/>
            <person name="Liu J."/>
            <person name="Liu S."/>
            <person name="Lokyitsang T."/>
            <person name="Lokyitsang Y."/>
            <person name="Lubonja R."/>
            <person name="Lui A."/>
            <person name="MacDonald P."/>
            <person name="Magnisalis V."/>
            <person name="Maru K."/>
            <person name="Matthews C."/>
            <person name="McCusker W."/>
            <person name="McDonough S."/>
            <person name="Mehta T."/>
            <person name="Meldrim J."/>
            <person name="Meneus L."/>
            <person name="Mihai O."/>
            <person name="Mihalev A."/>
            <person name="Mihova T."/>
            <person name="Mittelman R."/>
            <person name="Mlenga V."/>
            <person name="Montmayeur A."/>
            <person name="Mulrain L."/>
            <person name="Navidi A."/>
            <person name="Naylor J."/>
            <person name="Negash T."/>
            <person name="Nguyen T."/>
            <person name="Nguyen N."/>
            <person name="Nicol R."/>
            <person name="Norbu C."/>
            <person name="Norbu N."/>
            <person name="Novod N."/>
            <person name="O'Neill B."/>
            <person name="Osman S."/>
            <person name="Markiewicz E."/>
            <person name="Oyono O.L."/>
            <person name="Patti C."/>
            <person name="Phunkhang P."/>
            <person name="Pierre F."/>
            <person name="Priest M."/>
            <person name="Raghuraman S."/>
            <person name="Rege F."/>
            <person name="Reyes R."/>
            <person name="Rise C."/>
            <person name="Rogov P."/>
            <person name="Ross K."/>
            <person name="Ryan E."/>
            <person name="Settipalli S."/>
            <person name="Shea T."/>
            <person name="Sherpa N."/>
            <person name="Shi L."/>
            <person name="Shih D."/>
            <person name="Sparrow T."/>
            <person name="Spaulding J."/>
            <person name="Stalker J."/>
            <person name="Stange-Thomann N."/>
            <person name="Stavropoulos S."/>
            <person name="Stone C."/>
            <person name="Strader C."/>
            <person name="Tesfaye S."/>
            <person name="Thomson T."/>
            <person name="Thoulutsang Y."/>
            <person name="Thoulutsang D."/>
            <person name="Topham K."/>
            <person name="Topping I."/>
            <person name="Tsamla T."/>
            <person name="Vassiliev H."/>
            <person name="Vo A."/>
            <person name="Wangchuk T."/>
            <person name="Wangdi T."/>
            <person name="Weiand M."/>
            <person name="Wilkinson J."/>
            <person name="Wilson A."/>
            <person name="Yadav S."/>
            <person name="Young G."/>
            <person name="Yu Q."/>
            <person name="Zembek L."/>
            <person name="Zhong D."/>
            <person name="Zimmer A."/>
            <person name="Zwirko Z."/>
            <person name="Jaffe D.B."/>
            <person name="Alvarez P."/>
            <person name="Brockman W."/>
            <person name="Butler J."/>
            <person name="Chin C."/>
            <person name="Gnerre S."/>
            <person name="Grabherr M."/>
            <person name="Kleber M."/>
            <person name="Mauceli E."/>
            <person name="MacCallum I."/>
        </authorList>
    </citation>
    <scope>NUCLEOTIDE SEQUENCE [LARGE SCALE GENOMIC DNA]</scope>
    <source>
        <strain evidence="12">Tucson 15287-2541.00</strain>
    </source>
</reference>
<name>B4J1M2_DROGR</name>
<dbReference type="eggNOG" id="KOG0263">
    <property type="taxonomic scope" value="Eukaryota"/>
</dbReference>
<evidence type="ECO:0000256" key="6">
    <source>
        <dbReference type="ARBA" id="ARBA00023163"/>
    </source>
</evidence>
<protein>
    <submittedName>
        <fullName evidence="11">GH16552</fullName>
    </submittedName>
</protein>
<dbReference type="CDD" id="cd08044">
    <property type="entry name" value="TAF5_NTD2"/>
    <property type="match status" value="1"/>
</dbReference>
<evidence type="ECO:0000256" key="9">
    <source>
        <dbReference type="SAM" id="MobiDB-lite"/>
    </source>
</evidence>
<organism evidence="12">
    <name type="scientific">Drosophila grimshawi</name>
    <name type="common">Hawaiian fruit fly</name>
    <name type="synonym">Idiomyia grimshawi</name>
    <dbReference type="NCBI Taxonomy" id="7222"/>
    <lineage>
        <taxon>Eukaryota</taxon>
        <taxon>Metazoa</taxon>
        <taxon>Ecdysozoa</taxon>
        <taxon>Arthropoda</taxon>
        <taxon>Hexapoda</taxon>
        <taxon>Insecta</taxon>
        <taxon>Pterygota</taxon>
        <taxon>Neoptera</taxon>
        <taxon>Endopterygota</taxon>
        <taxon>Diptera</taxon>
        <taxon>Brachycera</taxon>
        <taxon>Muscomorpha</taxon>
        <taxon>Ephydroidea</taxon>
        <taxon>Drosophilidae</taxon>
        <taxon>Drosophila</taxon>
        <taxon>Hawaiian Drosophila</taxon>
    </lineage>
</organism>
<dbReference type="GO" id="GO:0007286">
    <property type="term" value="P:spermatid development"/>
    <property type="evidence" value="ECO:0007669"/>
    <property type="project" value="EnsemblMetazoa"/>
</dbReference>
<accession>B4J1M2</accession>
<dbReference type="CDD" id="cd00200">
    <property type="entry name" value="WD40"/>
    <property type="match status" value="1"/>
</dbReference>
<dbReference type="GO" id="GO:0010468">
    <property type="term" value="P:regulation of gene expression"/>
    <property type="evidence" value="ECO:0007669"/>
    <property type="project" value="EnsemblMetazoa"/>
</dbReference>
<evidence type="ECO:0000256" key="2">
    <source>
        <dbReference type="ARBA" id="ARBA00009435"/>
    </source>
</evidence>
<dbReference type="SMART" id="SM00320">
    <property type="entry name" value="WD40"/>
    <property type="match status" value="6"/>
</dbReference>
<feature type="region of interest" description="Disordered" evidence="9">
    <location>
        <begin position="862"/>
        <end position="930"/>
    </location>
</feature>
<dbReference type="GO" id="GO:0007141">
    <property type="term" value="P:male meiosis I"/>
    <property type="evidence" value="ECO:0007669"/>
    <property type="project" value="EnsemblMetazoa"/>
</dbReference>
<dbReference type="InterPro" id="IPR036322">
    <property type="entry name" value="WD40_repeat_dom_sf"/>
</dbReference>
<evidence type="ECO:0000256" key="1">
    <source>
        <dbReference type="ARBA" id="ARBA00004123"/>
    </source>
</evidence>
<feature type="repeat" description="WD" evidence="8">
    <location>
        <begin position="637"/>
        <end position="670"/>
    </location>
</feature>
<dbReference type="Proteomes" id="UP000001070">
    <property type="component" value="Unassembled WGS sequence"/>
</dbReference>
<feature type="compositionally biased region" description="Acidic residues" evidence="9">
    <location>
        <begin position="887"/>
        <end position="903"/>
    </location>
</feature>
<dbReference type="Pfam" id="PF04494">
    <property type="entry name" value="TFIID_NTD2"/>
    <property type="match status" value="1"/>
</dbReference>
<dbReference type="PhylomeDB" id="B4J1M2"/>
<dbReference type="InterPro" id="IPR019775">
    <property type="entry name" value="WD40_repeat_CS"/>
</dbReference>
<evidence type="ECO:0000313" key="11">
    <source>
        <dbReference type="EMBL" id="EDV96942.1"/>
    </source>
</evidence>
<dbReference type="PANTHER" id="PTHR19879:SF1">
    <property type="entry name" value="CANNONBALL-RELATED"/>
    <property type="match status" value="1"/>
</dbReference>
<feature type="repeat" description="WD" evidence="8">
    <location>
        <begin position="595"/>
        <end position="626"/>
    </location>
</feature>
<dbReference type="InterPro" id="IPR001680">
    <property type="entry name" value="WD40_rpt"/>
</dbReference>
<keyword evidence="6" id="KW-0804">Transcription</keyword>
<dbReference type="HOGENOM" id="CLU_314554_0_0_1"/>
<feature type="region of interest" description="Disordered" evidence="9">
    <location>
        <begin position="766"/>
        <end position="785"/>
    </location>
</feature>
<evidence type="ECO:0000313" key="12">
    <source>
        <dbReference type="Proteomes" id="UP000001070"/>
    </source>
</evidence>
<keyword evidence="3 8" id="KW-0853">WD repeat</keyword>